<organism evidence="1 2">
    <name type="scientific">Aquimarina algicola</name>
    <dbReference type="NCBI Taxonomy" id="2589995"/>
    <lineage>
        <taxon>Bacteria</taxon>
        <taxon>Pseudomonadati</taxon>
        <taxon>Bacteroidota</taxon>
        <taxon>Flavobacteriia</taxon>
        <taxon>Flavobacteriales</taxon>
        <taxon>Flavobacteriaceae</taxon>
        <taxon>Aquimarina</taxon>
    </lineage>
</organism>
<evidence type="ECO:0000313" key="1">
    <source>
        <dbReference type="EMBL" id="TPN83860.1"/>
    </source>
</evidence>
<dbReference type="OrthoDB" id="9931124at2"/>
<name>A0A504JBC4_9FLAO</name>
<proteinExistence type="predicted"/>
<evidence type="ECO:0000313" key="2">
    <source>
        <dbReference type="Proteomes" id="UP000315540"/>
    </source>
</evidence>
<sequence>MSKDKVKIIERLKKKGFITDKDTLNELMALALEKNRKEVENSKKNSIDILKSQDIMSRDNFLNLLSYRLENY</sequence>
<dbReference type="RefSeq" id="WP_140595166.1">
    <property type="nucleotide sequence ID" value="NZ_VFWZ01000006.1"/>
</dbReference>
<protein>
    <submittedName>
        <fullName evidence="1">Uncharacterized protein</fullName>
    </submittedName>
</protein>
<dbReference type="Proteomes" id="UP000315540">
    <property type="component" value="Unassembled WGS sequence"/>
</dbReference>
<dbReference type="AlphaFoldDB" id="A0A504JBC4"/>
<comment type="caution">
    <text evidence="1">The sequence shown here is derived from an EMBL/GenBank/DDBJ whole genome shotgun (WGS) entry which is preliminary data.</text>
</comment>
<keyword evidence="2" id="KW-1185">Reference proteome</keyword>
<reference evidence="1 2" key="1">
    <citation type="submission" date="2019-06" db="EMBL/GenBank/DDBJ databases">
        <authorList>
            <person name="Meng X."/>
        </authorList>
    </citation>
    <scope>NUCLEOTIDE SEQUENCE [LARGE SCALE GENOMIC DNA]</scope>
    <source>
        <strain evidence="1 2">M625</strain>
    </source>
</reference>
<accession>A0A504JBC4</accession>
<gene>
    <name evidence="1" type="ORF">FHK87_18000</name>
</gene>
<dbReference type="EMBL" id="VFWZ01000006">
    <property type="protein sequence ID" value="TPN83860.1"/>
    <property type="molecule type" value="Genomic_DNA"/>
</dbReference>